<dbReference type="EMBL" id="AP011112">
    <property type="protein sequence ID" value="BAI70059.1"/>
    <property type="molecule type" value="Genomic_DNA"/>
</dbReference>
<keyword evidence="9" id="KW-0460">Magnesium</keyword>
<dbReference type="OrthoDB" id="9806546at2"/>
<feature type="binding site" evidence="9">
    <location>
        <position position="12"/>
    </location>
    <ligand>
        <name>NADPH</name>
        <dbReference type="ChEBI" id="CHEBI:57783"/>
    </ligand>
</feature>
<comment type="similarity">
    <text evidence="2 9">Belongs to the DXR family.</text>
</comment>
<feature type="binding site" evidence="9">
    <location>
        <position position="166"/>
    </location>
    <ligand>
        <name>1-deoxy-D-xylulose 5-phosphate</name>
        <dbReference type="ChEBI" id="CHEBI:57792"/>
    </ligand>
</feature>
<name>D3DJQ7_HYDTT</name>
<dbReference type="KEGG" id="hth:HTH_1611"/>
<feature type="domain" description="1-deoxy-D-xylulose 5-phosphate reductoisomerase C-terminal" evidence="11">
    <location>
        <begin position="136"/>
        <end position="219"/>
    </location>
</feature>
<dbReference type="PANTHER" id="PTHR30525:SF0">
    <property type="entry name" value="1-DEOXY-D-XYLULOSE 5-PHOSPHATE REDUCTOISOMERASE, CHLOROPLASTIC"/>
    <property type="match status" value="1"/>
</dbReference>
<dbReference type="GO" id="GO:0030145">
    <property type="term" value="F:manganese ion binding"/>
    <property type="evidence" value="ECO:0007669"/>
    <property type="project" value="TreeGrafter"/>
</dbReference>
<dbReference type="eggNOG" id="COG0743">
    <property type="taxonomic scope" value="Bacteria"/>
</dbReference>
<feature type="binding site" evidence="9">
    <location>
        <position position="202"/>
    </location>
    <ligand>
        <name>1-deoxy-D-xylulose 5-phosphate</name>
        <dbReference type="ChEBI" id="CHEBI:57792"/>
    </ligand>
</feature>
<dbReference type="Gene3D" id="1.10.1740.10">
    <property type="match status" value="1"/>
</dbReference>
<dbReference type="HAMAP" id="MF_00183">
    <property type="entry name" value="DXP_reductoisom"/>
    <property type="match status" value="1"/>
</dbReference>
<protein>
    <recommendedName>
        <fullName evidence="9">1-deoxy-D-xylulose 5-phosphate reductoisomerase</fullName>
        <shortName evidence="9">DXP reductoisomerase</shortName>
        <ecNumber evidence="9">1.1.1.267</ecNumber>
    </recommendedName>
    <alternativeName>
        <fullName evidence="9">1-deoxyxylulose-5-phosphate reductoisomerase</fullName>
    </alternativeName>
    <alternativeName>
        <fullName evidence="9">2-C-methyl-D-erythritol 4-phosphate synthase</fullName>
    </alternativeName>
</protein>
<dbReference type="GO" id="GO:0070402">
    <property type="term" value="F:NADPH binding"/>
    <property type="evidence" value="ECO:0007669"/>
    <property type="project" value="InterPro"/>
</dbReference>
<comment type="caution">
    <text evidence="9">Lacks conserved residue(s) required for the propagation of feature annotation.</text>
</comment>
<evidence type="ECO:0000256" key="1">
    <source>
        <dbReference type="ARBA" id="ARBA00005094"/>
    </source>
</evidence>
<dbReference type="Pfam" id="PF02670">
    <property type="entry name" value="DXP_reductoisom"/>
    <property type="match status" value="1"/>
</dbReference>
<feature type="binding site" evidence="9">
    <location>
        <position position="141"/>
    </location>
    <ligand>
        <name>1-deoxy-D-xylulose 5-phosphate</name>
        <dbReference type="ChEBI" id="CHEBI:57792"/>
    </ligand>
</feature>
<dbReference type="GO" id="GO:0051484">
    <property type="term" value="P:isopentenyl diphosphate biosynthetic process, methylerythritol 4-phosphate pathway involved in terpenoid biosynthetic process"/>
    <property type="evidence" value="ECO:0007669"/>
    <property type="project" value="TreeGrafter"/>
</dbReference>
<feature type="binding site" evidence="9">
    <location>
        <position position="118"/>
    </location>
    <ligand>
        <name>NADPH</name>
        <dbReference type="ChEBI" id="CHEBI:57783"/>
    </ligand>
</feature>
<feature type="binding site" evidence="9">
    <location>
        <position position="207"/>
    </location>
    <ligand>
        <name>1-deoxy-D-xylulose 5-phosphate</name>
        <dbReference type="ChEBI" id="CHEBI:57792"/>
    </ligand>
</feature>
<evidence type="ECO:0000256" key="3">
    <source>
        <dbReference type="ARBA" id="ARBA00022723"/>
    </source>
</evidence>
<evidence type="ECO:0000313" key="13">
    <source>
        <dbReference type="EMBL" id="BAI70059.1"/>
    </source>
</evidence>
<dbReference type="STRING" id="608538.HTH_1611"/>
<organism evidence="13 14">
    <name type="scientific">Hydrogenobacter thermophilus (strain DSM 6534 / IAM 12695 / TK-6)</name>
    <dbReference type="NCBI Taxonomy" id="608538"/>
    <lineage>
        <taxon>Bacteria</taxon>
        <taxon>Pseudomonadati</taxon>
        <taxon>Aquificota</taxon>
        <taxon>Aquificia</taxon>
        <taxon>Aquificales</taxon>
        <taxon>Aquificaceae</taxon>
        <taxon>Hydrogenobacter</taxon>
    </lineage>
</organism>
<dbReference type="Pfam" id="PF08436">
    <property type="entry name" value="DXP_redisom_C"/>
    <property type="match status" value="1"/>
</dbReference>
<feature type="binding site" evidence="9">
    <location>
        <position position="120"/>
    </location>
    <ligand>
        <name>NADPH</name>
        <dbReference type="ChEBI" id="CHEBI:57783"/>
    </ligand>
</feature>
<dbReference type="PIRSF" id="PIRSF006205">
    <property type="entry name" value="Dxp_reductismrs"/>
    <property type="match status" value="1"/>
</dbReference>
<dbReference type="KEGG" id="hte:Hydth_1599"/>
<evidence type="ECO:0000259" key="10">
    <source>
        <dbReference type="Pfam" id="PF02670"/>
    </source>
</evidence>
<feature type="binding site" evidence="9">
    <location>
        <position position="208"/>
    </location>
    <ligand>
        <name>1-deoxy-D-xylulose 5-phosphate</name>
        <dbReference type="ChEBI" id="CHEBI:57792"/>
    </ligand>
</feature>
<feature type="binding site" evidence="9">
    <location>
        <position position="142"/>
    </location>
    <ligand>
        <name>1-deoxy-D-xylulose 5-phosphate</name>
        <dbReference type="ChEBI" id="CHEBI:57792"/>
    </ligand>
</feature>
<keyword evidence="5 9" id="KW-0560">Oxidoreductase</keyword>
<evidence type="ECO:0000259" key="12">
    <source>
        <dbReference type="Pfam" id="PF13288"/>
    </source>
</evidence>
<keyword evidence="6 9" id="KW-0464">Manganese</keyword>
<evidence type="ECO:0000256" key="6">
    <source>
        <dbReference type="ARBA" id="ARBA00023211"/>
    </source>
</evidence>
<comment type="function">
    <text evidence="9">Catalyzes the NADPH-dependent rearrangement and reduction of 1-deoxy-D-xylulose-5-phosphate (DXP) to 2-C-methyl-D-erythritol 4-phosphate (MEP).</text>
</comment>
<dbReference type="SUPFAM" id="SSF55347">
    <property type="entry name" value="Glyceraldehyde-3-phosphate dehydrogenase-like, C-terminal domain"/>
    <property type="match status" value="1"/>
</dbReference>
<evidence type="ECO:0000256" key="9">
    <source>
        <dbReference type="HAMAP-Rule" id="MF_00183"/>
    </source>
</evidence>
<comment type="pathway">
    <text evidence="1 9">Isoprenoid biosynthesis; isopentenyl diphosphate biosynthesis via DXP pathway; isopentenyl diphosphate from 1-deoxy-D-xylulose 5-phosphate: step 1/6.</text>
</comment>
<evidence type="ECO:0000256" key="2">
    <source>
        <dbReference type="ARBA" id="ARBA00006825"/>
    </source>
</evidence>
<evidence type="ECO:0000256" key="7">
    <source>
        <dbReference type="ARBA" id="ARBA00023229"/>
    </source>
</evidence>
<dbReference type="PATRIC" id="fig|608538.5.peg.1630"/>
<feature type="domain" description="DXP reductoisomerase C-terminal" evidence="12">
    <location>
        <begin position="252"/>
        <end position="366"/>
    </location>
</feature>
<dbReference type="SUPFAM" id="SSF51735">
    <property type="entry name" value="NAD(P)-binding Rossmann-fold domains"/>
    <property type="match status" value="1"/>
</dbReference>
<feature type="binding site" evidence="9">
    <location>
        <position position="119"/>
    </location>
    <ligand>
        <name>1-deoxy-D-xylulose 5-phosphate</name>
        <dbReference type="ChEBI" id="CHEBI:57792"/>
    </ligand>
</feature>
<dbReference type="NCBIfam" id="TIGR00243">
    <property type="entry name" value="Dxr"/>
    <property type="match status" value="1"/>
</dbReference>
<feature type="binding site" evidence="9">
    <location>
        <position position="11"/>
    </location>
    <ligand>
        <name>NADPH</name>
        <dbReference type="ChEBI" id="CHEBI:57783"/>
    </ligand>
</feature>
<evidence type="ECO:0000256" key="4">
    <source>
        <dbReference type="ARBA" id="ARBA00022857"/>
    </source>
</evidence>
<evidence type="ECO:0000259" key="11">
    <source>
        <dbReference type="Pfam" id="PF08436"/>
    </source>
</evidence>
<dbReference type="Pfam" id="PF13288">
    <property type="entry name" value="DXPR_C"/>
    <property type="match status" value="1"/>
</dbReference>
<dbReference type="GO" id="GO:0016853">
    <property type="term" value="F:isomerase activity"/>
    <property type="evidence" value="ECO:0007669"/>
    <property type="project" value="UniProtKB-KW"/>
</dbReference>
<evidence type="ECO:0000313" key="14">
    <source>
        <dbReference type="Proteomes" id="UP000002574"/>
    </source>
</evidence>
<keyword evidence="7 9" id="KW-0414">Isoprene biosynthesis</keyword>
<feature type="binding site" evidence="9">
    <location>
        <position position="140"/>
    </location>
    <ligand>
        <name>Mn(2+)</name>
        <dbReference type="ChEBI" id="CHEBI:29035"/>
    </ligand>
</feature>
<dbReference type="InterPro" id="IPR036169">
    <property type="entry name" value="DXPR_C_sf"/>
</dbReference>
<comment type="catalytic activity">
    <reaction evidence="8">
        <text>2-C-methyl-D-erythritol 4-phosphate + NADP(+) = 1-deoxy-D-xylulose 5-phosphate + NADPH + H(+)</text>
        <dbReference type="Rhea" id="RHEA:13717"/>
        <dbReference type="ChEBI" id="CHEBI:15378"/>
        <dbReference type="ChEBI" id="CHEBI:57783"/>
        <dbReference type="ChEBI" id="CHEBI:57792"/>
        <dbReference type="ChEBI" id="CHEBI:58262"/>
        <dbReference type="ChEBI" id="CHEBI:58349"/>
        <dbReference type="EC" id="1.1.1.267"/>
    </reaction>
    <physiologicalReaction direction="right-to-left" evidence="8">
        <dbReference type="Rhea" id="RHEA:13719"/>
    </physiologicalReaction>
</comment>
<evidence type="ECO:0000256" key="8">
    <source>
        <dbReference type="ARBA" id="ARBA00048543"/>
    </source>
</evidence>
<dbReference type="SUPFAM" id="SSF69055">
    <property type="entry name" value="1-deoxy-D-xylulose-5-phosphate reductoisomerase, C-terminal domain"/>
    <property type="match status" value="1"/>
</dbReference>
<evidence type="ECO:0000256" key="5">
    <source>
        <dbReference type="ARBA" id="ARBA00023002"/>
    </source>
</evidence>
<comment type="cofactor">
    <cofactor evidence="9">
        <name>Mg(2+)</name>
        <dbReference type="ChEBI" id="CHEBI:18420"/>
    </cofactor>
    <cofactor evidence="9">
        <name>Mn(2+)</name>
        <dbReference type="ChEBI" id="CHEBI:29035"/>
    </cofactor>
</comment>
<dbReference type="InterPro" id="IPR003821">
    <property type="entry name" value="DXP_reductoisomerase"/>
</dbReference>
<feature type="binding site" evidence="9">
    <location>
        <position position="189"/>
    </location>
    <ligand>
        <name>1-deoxy-D-xylulose 5-phosphate</name>
        <dbReference type="ChEBI" id="CHEBI:57792"/>
    </ligand>
</feature>
<keyword evidence="13" id="KW-0413">Isomerase</keyword>
<feature type="binding site" evidence="9">
    <location>
        <position position="211"/>
    </location>
    <ligand>
        <name>1-deoxy-D-xylulose 5-phosphate</name>
        <dbReference type="ChEBI" id="CHEBI:57792"/>
    </ligand>
</feature>
<dbReference type="PANTHER" id="PTHR30525">
    <property type="entry name" value="1-DEOXY-D-XYLULOSE 5-PHOSPHATE REDUCTOISOMERASE"/>
    <property type="match status" value="1"/>
</dbReference>
<feature type="binding site" evidence="9">
    <location>
        <position position="195"/>
    </location>
    <ligand>
        <name>NADPH</name>
        <dbReference type="ChEBI" id="CHEBI:57783"/>
    </ligand>
</feature>
<proteinExistence type="inferred from homology"/>
<accession>D3DJQ7</accession>
<dbReference type="Proteomes" id="UP000002574">
    <property type="component" value="Chromosome"/>
</dbReference>
<gene>
    <name evidence="9 13" type="primary">dxr</name>
    <name evidence="13" type="ordered locus">HTH_1611</name>
</gene>
<keyword evidence="14" id="KW-1185">Reference proteome</keyword>
<dbReference type="InterPro" id="IPR036291">
    <property type="entry name" value="NAD(P)-bd_dom_sf"/>
</dbReference>
<feature type="binding site" evidence="9">
    <location>
        <position position="142"/>
    </location>
    <ligand>
        <name>Mn(2+)</name>
        <dbReference type="ChEBI" id="CHEBI:29035"/>
    </ligand>
</feature>
<dbReference type="InterPro" id="IPR013644">
    <property type="entry name" value="DXP_reductoisomerase_C"/>
</dbReference>
<dbReference type="GO" id="GO:0030604">
    <property type="term" value="F:1-deoxy-D-xylulose-5-phosphate reductoisomerase activity"/>
    <property type="evidence" value="ECO:0007669"/>
    <property type="project" value="UniProtKB-UniRule"/>
</dbReference>
<dbReference type="EC" id="1.1.1.267" evidence="9"/>
<dbReference type="InterPro" id="IPR013512">
    <property type="entry name" value="DXP_reductoisomerase_N"/>
</dbReference>
<feature type="domain" description="1-deoxy-D-xylulose 5-phosphate reductoisomerase N-terminal" evidence="10">
    <location>
        <begin position="4"/>
        <end position="126"/>
    </location>
</feature>
<dbReference type="Gene3D" id="3.40.50.720">
    <property type="entry name" value="NAD(P)-binding Rossmann-like Domain"/>
    <property type="match status" value="1"/>
</dbReference>
<feature type="binding site" evidence="9">
    <location>
        <position position="10"/>
    </location>
    <ligand>
        <name>NADPH</name>
        <dbReference type="ChEBI" id="CHEBI:57783"/>
    </ligand>
</feature>
<dbReference type="UniPathway" id="UPA00056">
    <property type="reaction ID" value="UER00092"/>
</dbReference>
<dbReference type="AlphaFoldDB" id="D3DJQ7"/>
<keyword evidence="4 9" id="KW-0521">NADP</keyword>
<keyword evidence="3 9" id="KW-0479">Metal-binding</keyword>
<sequence length="379" mass="42694">MRRLSVLGSTGSVGSQTLEVIRAYREEFYMVGLVAKNASEKLLKQAIEFKPQYVVSYKEPSKEWLSSLPEGTTYLRGDEGLFEVIESSEYLMNAISGIDGILPTYHALAKNKKLLASNKESIICLGHLVKEKRDMIVPVDSEHNALFQLLSLVDREDIKRVYLTASGGPFKDRPLEELKNVSVEEALNHPRWKMGAKITVDSATLMNKGMEMIEAINLFDLSVDSIEVVVHPQSVVHGIVELKDGSFLFHVSQTDMKIPIMHALFYPERKTYPFERKSLLALSPMSFEKVDTNKFRSLYLCRWVAEMGGAYIPALLGADEAAVEMFLEGRIGFLDIVNVVEDVLSMLSLPDPENIEQVLSTISWAYQKGKEVYKRYAKA</sequence>
<reference evidence="13 14" key="1">
    <citation type="journal article" date="2010" name="J. Bacteriol.">
        <title>Complete genome sequence of the thermophilic, obligately chemolithoautotrophic hydrogen-oxidizing bacterium Hydrogenobacter thermophilus TK-6.</title>
        <authorList>
            <person name="Arai H."/>
            <person name="Kanbe H."/>
            <person name="Ishii M."/>
            <person name="Igarashi Y."/>
        </authorList>
    </citation>
    <scope>NUCLEOTIDE SEQUENCE [LARGE SCALE GENOMIC DNA]</scope>
    <source>
        <strain evidence="14">DSM 6534 / IAM 12695 / TK-6 [Tokyo]</strain>
    </source>
</reference>
<feature type="binding site" evidence="9">
    <location>
        <position position="13"/>
    </location>
    <ligand>
        <name>NADPH</name>
        <dbReference type="ChEBI" id="CHEBI:57783"/>
    </ligand>
</feature>
<dbReference type="InterPro" id="IPR026877">
    <property type="entry name" value="DXPR_C"/>
</dbReference>
<dbReference type="RefSeq" id="WP_012964239.1">
    <property type="nucleotide sequence ID" value="NC_013799.1"/>
</dbReference>
<feature type="binding site" evidence="9">
    <location>
        <position position="211"/>
    </location>
    <ligand>
        <name>Mn(2+)</name>
        <dbReference type="ChEBI" id="CHEBI:29035"/>
    </ligand>
</feature>